<reference evidence="9 10" key="1">
    <citation type="submission" date="2014-04" db="EMBL/GenBank/DDBJ databases">
        <authorList>
            <consortium name="DOE Joint Genome Institute"/>
            <person name="Kuo A."/>
            <person name="Kohler A."/>
            <person name="Nagy L.G."/>
            <person name="Floudas D."/>
            <person name="Copeland A."/>
            <person name="Barry K.W."/>
            <person name="Cichocki N."/>
            <person name="Veneault-Fourrey C."/>
            <person name="LaButti K."/>
            <person name="Lindquist E.A."/>
            <person name="Lipzen A."/>
            <person name="Lundell T."/>
            <person name="Morin E."/>
            <person name="Murat C."/>
            <person name="Sun H."/>
            <person name="Tunlid A."/>
            <person name="Henrissat B."/>
            <person name="Grigoriev I.V."/>
            <person name="Hibbett D.S."/>
            <person name="Martin F."/>
            <person name="Nordberg H.P."/>
            <person name="Cantor M.N."/>
            <person name="Hua S.X."/>
        </authorList>
    </citation>
    <scope>NUCLEOTIDE SEQUENCE [LARGE SCALE GENOMIC DNA]</scope>
    <source>
        <strain evidence="9 10">Foug A</strain>
    </source>
</reference>
<feature type="compositionally biased region" description="Basic residues" evidence="6">
    <location>
        <begin position="441"/>
        <end position="456"/>
    </location>
</feature>
<evidence type="ECO:0000313" key="9">
    <source>
        <dbReference type="EMBL" id="KIM53286.1"/>
    </source>
</evidence>
<dbReference type="InParanoid" id="A0A0C3DAZ9"/>
<keyword evidence="4 5" id="KW-0472">Membrane</keyword>
<keyword evidence="2 5" id="KW-0812">Transmembrane</keyword>
<reference evidence="10" key="2">
    <citation type="submission" date="2015-01" db="EMBL/GenBank/DDBJ databases">
        <title>Evolutionary Origins and Diversification of the Mycorrhizal Mutualists.</title>
        <authorList>
            <consortium name="DOE Joint Genome Institute"/>
            <consortium name="Mycorrhizal Genomics Consortium"/>
            <person name="Kohler A."/>
            <person name="Kuo A."/>
            <person name="Nagy L.G."/>
            <person name="Floudas D."/>
            <person name="Copeland A."/>
            <person name="Barry K.W."/>
            <person name="Cichocki N."/>
            <person name="Veneault-Fourrey C."/>
            <person name="LaButti K."/>
            <person name="Lindquist E.A."/>
            <person name="Lipzen A."/>
            <person name="Lundell T."/>
            <person name="Morin E."/>
            <person name="Murat C."/>
            <person name="Riley R."/>
            <person name="Ohm R."/>
            <person name="Sun H."/>
            <person name="Tunlid A."/>
            <person name="Henrissat B."/>
            <person name="Grigoriev I.V."/>
            <person name="Hibbett D.S."/>
            <person name="Martin F."/>
        </authorList>
    </citation>
    <scope>NUCLEOTIDE SEQUENCE [LARGE SCALE GENOMIC DNA]</scope>
    <source>
        <strain evidence="10">Foug A</strain>
    </source>
</reference>
<dbReference type="FunCoup" id="A0A0C3DAZ9">
    <property type="interactions" value="272"/>
</dbReference>
<evidence type="ECO:0000256" key="5">
    <source>
        <dbReference type="PROSITE-ProRule" id="PRU01193"/>
    </source>
</evidence>
<feature type="transmembrane region" description="Helical" evidence="7">
    <location>
        <begin position="145"/>
        <end position="164"/>
    </location>
</feature>
<dbReference type="GO" id="GO:0016020">
    <property type="term" value="C:membrane"/>
    <property type="evidence" value="ECO:0007669"/>
    <property type="project" value="UniProtKB-SubCell"/>
</dbReference>
<dbReference type="PANTHER" id="PTHR12064">
    <property type="entry name" value="METAL TRANSPORTER CNNM"/>
    <property type="match status" value="1"/>
</dbReference>
<organism evidence="9 10">
    <name type="scientific">Scleroderma citrinum Foug A</name>
    <dbReference type="NCBI Taxonomy" id="1036808"/>
    <lineage>
        <taxon>Eukaryota</taxon>
        <taxon>Fungi</taxon>
        <taxon>Dikarya</taxon>
        <taxon>Basidiomycota</taxon>
        <taxon>Agaricomycotina</taxon>
        <taxon>Agaricomycetes</taxon>
        <taxon>Agaricomycetidae</taxon>
        <taxon>Boletales</taxon>
        <taxon>Sclerodermatineae</taxon>
        <taxon>Sclerodermataceae</taxon>
        <taxon>Scleroderma</taxon>
    </lineage>
</organism>
<dbReference type="STRING" id="1036808.A0A0C3DAZ9"/>
<feature type="region of interest" description="Disordered" evidence="6">
    <location>
        <begin position="391"/>
        <end position="473"/>
    </location>
</feature>
<dbReference type="PROSITE" id="PS51846">
    <property type="entry name" value="CNNM"/>
    <property type="match status" value="1"/>
</dbReference>
<feature type="transmembrane region" description="Helical" evidence="7">
    <location>
        <begin position="176"/>
        <end position="199"/>
    </location>
</feature>
<dbReference type="GO" id="GO:0030026">
    <property type="term" value="P:intracellular manganese ion homeostasis"/>
    <property type="evidence" value="ECO:0007669"/>
    <property type="project" value="TreeGrafter"/>
</dbReference>
<dbReference type="InterPro" id="IPR045095">
    <property type="entry name" value="ACDP"/>
</dbReference>
<protein>
    <recommendedName>
        <fullName evidence="8">CNNM transmembrane domain-containing protein</fullName>
    </recommendedName>
</protein>
<sequence>MVPTPLHSPRSSRLFITLFSILPQHVPAFSRSLRGSDGEPTVLHSYVKRASSLPHSSPEFIAFVCLIPTLVLLSGVFAGLTLGYMSLDETQLNVLSMSGTPQQKLYAAKIKPIRKNGHLLLVTLLLANMIVNETLPVISDPVLGGSVQSIIVSTVLIVIFSEIIPQSLCTRHGLYLGAKMAGFTQVLIYFLGIVSWPIAKLLEIILGSHHGIIYRRAELKELIAMHSSMSSLGGDLKTDTVAIIGSTLDLQEKVVKQAMTPIEDVFMLSIDSTLDYELLKKICLTGHSRVPVYEEVEVPVQSSGPLEKVKKIIGILLVKHCVLLDPKDAIPLRKLPLNKVPFVPNNESLLGILDRFQEGRSHMAIVSRLSEEKAASVKKVAKRSLTKRLRERVGIGDSSDSSDGESDSKGRDKRQSKQSKGISWADDTATEDRDSTEEKPKRRSFAARGRGRRKHSDPRDIEEGRSDPLNRCR</sequence>
<feature type="compositionally biased region" description="Basic and acidic residues" evidence="6">
    <location>
        <begin position="406"/>
        <end position="415"/>
    </location>
</feature>
<dbReference type="EMBL" id="KN822184">
    <property type="protein sequence ID" value="KIM53286.1"/>
    <property type="molecule type" value="Genomic_DNA"/>
</dbReference>
<evidence type="ECO:0000256" key="1">
    <source>
        <dbReference type="ARBA" id="ARBA00004141"/>
    </source>
</evidence>
<evidence type="ECO:0000259" key="8">
    <source>
        <dbReference type="PROSITE" id="PS51846"/>
    </source>
</evidence>
<dbReference type="OrthoDB" id="5353557at2759"/>
<evidence type="ECO:0000256" key="2">
    <source>
        <dbReference type="ARBA" id="ARBA00022692"/>
    </source>
</evidence>
<feature type="compositionally biased region" description="Basic and acidic residues" evidence="6">
    <location>
        <begin position="457"/>
        <end position="473"/>
    </location>
</feature>
<dbReference type="GO" id="GO:0005737">
    <property type="term" value="C:cytoplasm"/>
    <property type="evidence" value="ECO:0007669"/>
    <property type="project" value="TreeGrafter"/>
</dbReference>
<gene>
    <name evidence="9" type="ORF">SCLCIDRAFT_450564</name>
</gene>
<dbReference type="CDD" id="cd04590">
    <property type="entry name" value="CBS_pair_CorC_HlyC_assoc"/>
    <property type="match status" value="1"/>
</dbReference>
<dbReference type="HOGENOM" id="CLU_011310_0_3_1"/>
<dbReference type="FunFam" id="3.10.580.10:FF:000053">
    <property type="entry name" value="Unplaced genomic scaffold supercont1.12, whole genome shotgun sequence"/>
    <property type="match status" value="1"/>
</dbReference>
<dbReference type="InterPro" id="IPR002550">
    <property type="entry name" value="CNNM"/>
</dbReference>
<dbReference type="GO" id="GO:0010960">
    <property type="term" value="P:magnesium ion homeostasis"/>
    <property type="evidence" value="ECO:0007669"/>
    <property type="project" value="InterPro"/>
</dbReference>
<dbReference type="SUPFAM" id="SSF54631">
    <property type="entry name" value="CBS-domain pair"/>
    <property type="match status" value="1"/>
</dbReference>
<feature type="domain" description="CNNM transmembrane" evidence="8">
    <location>
        <begin position="56"/>
        <end position="240"/>
    </location>
</feature>
<dbReference type="AlphaFoldDB" id="A0A0C3DAZ9"/>
<feature type="transmembrane region" description="Helical" evidence="7">
    <location>
        <begin position="119"/>
        <end position="139"/>
    </location>
</feature>
<keyword evidence="3 5" id="KW-1133">Transmembrane helix</keyword>
<dbReference type="Pfam" id="PF01595">
    <property type="entry name" value="CNNM"/>
    <property type="match status" value="1"/>
</dbReference>
<name>A0A0C3DAZ9_9AGAM</name>
<dbReference type="InterPro" id="IPR046342">
    <property type="entry name" value="CBS_dom_sf"/>
</dbReference>
<evidence type="ECO:0000256" key="4">
    <source>
        <dbReference type="ARBA" id="ARBA00023136"/>
    </source>
</evidence>
<accession>A0A0C3DAZ9</accession>
<dbReference type="InterPro" id="IPR044751">
    <property type="entry name" value="Ion_transp-like_CBS"/>
</dbReference>
<feature type="transmembrane region" description="Helical" evidence="7">
    <location>
        <begin position="60"/>
        <end position="87"/>
    </location>
</feature>
<dbReference type="PANTHER" id="PTHR12064:SF90">
    <property type="entry name" value="CNNM TRANSMEMBRANE DOMAIN-CONTAINING PROTEIN"/>
    <property type="match status" value="1"/>
</dbReference>
<dbReference type="Gene3D" id="3.10.580.10">
    <property type="entry name" value="CBS-domain"/>
    <property type="match status" value="1"/>
</dbReference>
<evidence type="ECO:0000256" key="7">
    <source>
        <dbReference type="SAM" id="Phobius"/>
    </source>
</evidence>
<evidence type="ECO:0000256" key="3">
    <source>
        <dbReference type="ARBA" id="ARBA00022989"/>
    </source>
</evidence>
<evidence type="ECO:0000256" key="6">
    <source>
        <dbReference type="SAM" id="MobiDB-lite"/>
    </source>
</evidence>
<keyword evidence="10" id="KW-1185">Reference proteome</keyword>
<comment type="subcellular location">
    <subcellularLocation>
        <location evidence="1">Membrane</location>
        <topology evidence="1">Multi-pass membrane protein</topology>
    </subcellularLocation>
</comment>
<evidence type="ECO:0000313" key="10">
    <source>
        <dbReference type="Proteomes" id="UP000053989"/>
    </source>
</evidence>
<dbReference type="Proteomes" id="UP000053989">
    <property type="component" value="Unassembled WGS sequence"/>
</dbReference>
<proteinExistence type="predicted"/>
<feature type="compositionally biased region" description="Basic and acidic residues" evidence="6">
    <location>
        <begin position="430"/>
        <end position="440"/>
    </location>
</feature>